<sequence>MNSAMLPVTATATRTVLALEGFLFSINEVVCMEMEILKALEFRVPLMTSVEVGEMLAHELAVQPQVLPAVTKLIDMAELCRYDVEKVVRWVARSRGLSNYEEVRCFMLKSGDLDIQQRTKLVCSVRSLPYFAKSPSGNPC</sequence>
<name>A0A8S4QY79_9NEOP</name>
<dbReference type="AlphaFoldDB" id="A0A8S4QY79"/>
<comment type="caution">
    <text evidence="1">The sequence shown here is derived from an EMBL/GenBank/DDBJ whole genome shotgun (WGS) entry which is preliminary data.</text>
</comment>
<evidence type="ECO:0000313" key="2">
    <source>
        <dbReference type="Proteomes" id="UP000838756"/>
    </source>
</evidence>
<organism evidence="1 2">
    <name type="scientific">Pararge aegeria aegeria</name>
    <dbReference type="NCBI Taxonomy" id="348720"/>
    <lineage>
        <taxon>Eukaryota</taxon>
        <taxon>Metazoa</taxon>
        <taxon>Ecdysozoa</taxon>
        <taxon>Arthropoda</taxon>
        <taxon>Hexapoda</taxon>
        <taxon>Insecta</taxon>
        <taxon>Pterygota</taxon>
        <taxon>Neoptera</taxon>
        <taxon>Endopterygota</taxon>
        <taxon>Lepidoptera</taxon>
        <taxon>Glossata</taxon>
        <taxon>Ditrysia</taxon>
        <taxon>Papilionoidea</taxon>
        <taxon>Nymphalidae</taxon>
        <taxon>Satyrinae</taxon>
        <taxon>Satyrini</taxon>
        <taxon>Parargina</taxon>
        <taxon>Pararge</taxon>
    </lineage>
</organism>
<protein>
    <submittedName>
        <fullName evidence="1">Jg13 protein</fullName>
    </submittedName>
</protein>
<evidence type="ECO:0000313" key="1">
    <source>
        <dbReference type="EMBL" id="CAH2224004.1"/>
    </source>
</evidence>
<dbReference type="OrthoDB" id="6903925at2759"/>
<keyword evidence="2" id="KW-1185">Reference proteome</keyword>
<dbReference type="EMBL" id="CAKXAJ010020654">
    <property type="protein sequence ID" value="CAH2224004.1"/>
    <property type="molecule type" value="Genomic_DNA"/>
</dbReference>
<dbReference type="Proteomes" id="UP000838756">
    <property type="component" value="Unassembled WGS sequence"/>
</dbReference>
<accession>A0A8S4QY79</accession>
<proteinExistence type="predicted"/>
<reference evidence="1" key="1">
    <citation type="submission" date="2022-03" db="EMBL/GenBank/DDBJ databases">
        <authorList>
            <person name="Lindestad O."/>
        </authorList>
    </citation>
    <scope>NUCLEOTIDE SEQUENCE</scope>
</reference>
<gene>
    <name evidence="1" type="primary">jg13</name>
    <name evidence="1" type="ORF">PAEG_LOCUS6850</name>
</gene>